<keyword evidence="12" id="KW-0443">Lipid metabolism</keyword>
<dbReference type="InterPro" id="IPR038772">
    <property type="entry name" value="Sph/SMPD2-like"/>
</dbReference>
<reference evidence="18" key="1">
    <citation type="submission" date="2022-11" db="UniProtKB">
        <authorList>
            <consortium name="WormBaseParasite"/>
        </authorList>
    </citation>
    <scope>IDENTIFICATION</scope>
</reference>
<evidence type="ECO:0000256" key="2">
    <source>
        <dbReference type="ARBA" id="ARBA00004760"/>
    </source>
</evidence>
<dbReference type="AlphaFoldDB" id="A0A914CJF0"/>
<sequence>MSFFVSLVTLNCWAIAQPWPFGSKDRKERLKRLVDALEESDYDIVTLQEIWSEKDFDKISTNLAHVYPYSHYFHSGFTGSGTCILSKYMIVSTLVHRYSLNGFAHHIHRGDWFGGKVVGLAELNVKGLRVAIYTTHLHAEYNRDNDLYLPHRISQAFELAQFLDHTSRSSDFVILTGDFNIEPEDLGYHIIAKIANLEDAWLKRPSTHGSNDNGMTCDRPDNCYTSKHQLKRWPEGKRIDYIMYQSGKKHIELVECLTCLDKIPGSKLNYSDHIGLHAKFTISTDNSFDTVECAPHGVSAKNCLLRSLEILEEGEVRALWDRRIFLAACFLLFALIVATLGIEAYFPYFTLLGALMRFGFTLIIAFCLWHGFIGLTIEMKALKETKSTMRELLKKL</sequence>
<feature type="chain" id="PRO_5036926831" description="sphingomyelin phosphodiesterase" evidence="15">
    <location>
        <begin position="19"/>
        <end position="396"/>
    </location>
</feature>
<proteinExistence type="inferred from homology"/>
<evidence type="ECO:0000313" key="17">
    <source>
        <dbReference type="Proteomes" id="UP000887540"/>
    </source>
</evidence>
<keyword evidence="15" id="KW-0732">Signal</keyword>
<organism evidence="17 18">
    <name type="scientific">Acrobeloides nanus</name>
    <dbReference type="NCBI Taxonomy" id="290746"/>
    <lineage>
        <taxon>Eukaryota</taxon>
        <taxon>Metazoa</taxon>
        <taxon>Ecdysozoa</taxon>
        <taxon>Nematoda</taxon>
        <taxon>Chromadorea</taxon>
        <taxon>Rhabditida</taxon>
        <taxon>Tylenchina</taxon>
        <taxon>Cephalobomorpha</taxon>
        <taxon>Cephaloboidea</taxon>
        <taxon>Cephalobidae</taxon>
        <taxon>Acrobeloides</taxon>
    </lineage>
</organism>
<keyword evidence="7" id="KW-0479">Metal-binding</keyword>
<accession>A0A914CJF0</accession>
<evidence type="ECO:0000256" key="6">
    <source>
        <dbReference type="ARBA" id="ARBA00022692"/>
    </source>
</evidence>
<dbReference type="EC" id="3.1.4.12" evidence="5"/>
<evidence type="ECO:0000256" key="4">
    <source>
        <dbReference type="ARBA" id="ARBA00006335"/>
    </source>
</evidence>
<dbReference type="InterPro" id="IPR036691">
    <property type="entry name" value="Endo/exonu/phosph_ase_sf"/>
</dbReference>
<dbReference type="SUPFAM" id="SSF56219">
    <property type="entry name" value="DNase I-like"/>
    <property type="match status" value="1"/>
</dbReference>
<evidence type="ECO:0000256" key="14">
    <source>
        <dbReference type="SAM" id="Phobius"/>
    </source>
</evidence>
<evidence type="ECO:0000256" key="11">
    <source>
        <dbReference type="ARBA" id="ARBA00022989"/>
    </source>
</evidence>
<dbReference type="GO" id="GO:0004767">
    <property type="term" value="F:sphingomyelin phosphodiesterase activity"/>
    <property type="evidence" value="ECO:0007669"/>
    <property type="project" value="UniProtKB-EC"/>
</dbReference>
<comment type="subcellular location">
    <subcellularLocation>
        <location evidence="1">Membrane</location>
        <topology evidence="1">Multi-pass membrane protein</topology>
    </subcellularLocation>
</comment>
<dbReference type="GO" id="GO:0046872">
    <property type="term" value="F:metal ion binding"/>
    <property type="evidence" value="ECO:0007669"/>
    <property type="project" value="UniProtKB-KW"/>
</dbReference>
<protein>
    <recommendedName>
        <fullName evidence="5">sphingomyelin phosphodiesterase</fullName>
        <ecNumber evidence="5">3.1.4.12</ecNumber>
    </recommendedName>
</protein>
<evidence type="ECO:0000256" key="7">
    <source>
        <dbReference type="ARBA" id="ARBA00022723"/>
    </source>
</evidence>
<keyword evidence="11 14" id="KW-1133">Transmembrane helix</keyword>
<evidence type="ECO:0000256" key="8">
    <source>
        <dbReference type="ARBA" id="ARBA00022801"/>
    </source>
</evidence>
<name>A0A914CJF0_9BILA</name>
<evidence type="ECO:0000256" key="3">
    <source>
        <dbReference type="ARBA" id="ARBA00004991"/>
    </source>
</evidence>
<dbReference type="PANTHER" id="PTHR16320">
    <property type="entry name" value="SPHINGOMYELINASE FAMILY MEMBER"/>
    <property type="match status" value="1"/>
</dbReference>
<dbReference type="Pfam" id="PF03372">
    <property type="entry name" value="Exo_endo_phos"/>
    <property type="match status" value="1"/>
</dbReference>
<comment type="similarity">
    <text evidence="4">Belongs to the neutral sphingomyelinase family.</text>
</comment>
<feature type="transmembrane region" description="Helical" evidence="14">
    <location>
        <begin position="358"/>
        <end position="377"/>
    </location>
</feature>
<dbReference type="Gene3D" id="3.60.10.10">
    <property type="entry name" value="Endonuclease/exonuclease/phosphatase"/>
    <property type="match status" value="1"/>
</dbReference>
<evidence type="ECO:0000256" key="13">
    <source>
        <dbReference type="ARBA" id="ARBA00023136"/>
    </source>
</evidence>
<dbReference type="WBParaSite" id="ACRNAN_scaffold110.g22249.t1">
    <property type="protein sequence ID" value="ACRNAN_scaffold110.g22249.t1"/>
    <property type="gene ID" value="ACRNAN_scaffold110.g22249"/>
</dbReference>
<dbReference type="GO" id="GO:0016020">
    <property type="term" value="C:membrane"/>
    <property type="evidence" value="ECO:0007669"/>
    <property type="project" value="UniProtKB-SubCell"/>
</dbReference>
<keyword evidence="9" id="KW-0460">Magnesium</keyword>
<keyword evidence="13 14" id="KW-0472">Membrane</keyword>
<comment type="pathway">
    <text evidence="3">Sphingolipid metabolism.</text>
</comment>
<evidence type="ECO:0000256" key="10">
    <source>
        <dbReference type="ARBA" id="ARBA00022919"/>
    </source>
</evidence>
<evidence type="ECO:0000313" key="18">
    <source>
        <dbReference type="WBParaSite" id="ACRNAN_scaffold110.g22249.t1"/>
    </source>
</evidence>
<feature type="signal peptide" evidence="15">
    <location>
        <begin position="1"/>
        <end position="18"/>
    </location>
</feature>
<keyword evidence="6 14" id="KW-0812">Transmembrane</keyword>
<evidence type="ECO:0000256" key="1">
    <source>
        <dbReference type="ARBA" id="ARBA00004141"/>
    </source>
</evidence>
<keyword evidence="10" id="KW-0746">Sphingolipid metabolism</keyword>
<evidence type="ECO:0000259" key="16">
    <source>
        <dbReference type="Pfam" id="PF03372"/>
    </source>
</evidence>
<evidence type="ECO:0000256" key="5">
    <source>
        <dbReference type="ARBA" id="ARBA00012369"/>
    </source>
</evidence>
<keyword evidence="8" id="KW-0378">Hydrolase</keyword>
<evidence type="ECO:0000256" key="15">
    <source>
        <dbReference type="SAM" id="SignalP"/>
    </source>
</evidence>
<dbReference type="InterPro" id="IPR005135">
    <property type="entry name" value="Endo/exonuclease/phosphatase"/>
</dbReference>
<dbReference type="Proteomes" id="UP000887540">
    <property type="component" value="Unplaced"/>
</dbReference>
<keyword evidence="17" id="KW-1185">Reference proteome</keyword>
<comment type="pathway">
    <text evidence="2">Lipid metabolism; sphingolipid metabolism.</text>
</comment>
<feature type="domain" description="Endonuclease/exonuclease/phosphatase" evidence="16">
    <location>
        <begin position="9"/>
        <end position="273"/>
    </location>
</feature>
<evidence type="ECO:0000256" key="9">
    <source>
        <dbReference type="ARBA" id="ARBA00022842"/>
    </source>
</evidence>
<feature type="transmembrane region" description="Helical" evidence="14">
    <location>
        <begin position="324"/>
        <end position="346"/>
    </location>
</feature>
<evidence type="ECO:0000256" key="12">
    <source>
        <dbReference type="ARBA" id="ARBA00023098"/>
    </source>
</evidence>
<dbReference type="PANTHER" id="PTHR16320:SF24">
    <property type="entry name" value="PHOSPHODIESTERASE, PUTATIVE-RELATED"/>
    <property type="match status" value="1"/>
</dbReference>
<dbReference type="GO" id="GO:0006665">
    <property type="term" value="P:sphingolipid metabolic process"/>
    <property type="evidence" value="ECO:0007669"/>
    <property type="project" value="UniProtKB-KW"/>
</dbReference>